<keyword evidence="2" id="KW-1185">Reference proteome</keyword>
<dbReference type="AlphaFoldDB" id="A0A221WAE7"/>
<dbReference type="EMBL" id="CP022521">
    <property type="protein sequence ID" value="ASO23058.1"/>
    <property type="molecule type" value="Genomic_DNA"/>
</dbReference>
<accession>A0A221WAE7</accession>
<organism evidence="1 2">
    <name type="scientific">Actinoalloteichus hoggarensis</name>
    <dbReference type="NCBI Taxonomy" id="1470176"/>
    <lineage>
        <taxon>Bacteria</taxon>
        <taxon>Bacillati</taxon>
        <taxon>Actinomycetota</taxon>
        <taxon>Actinomycetes</taxon>
        <taxon>Pseudonocardiales</taxon>
        <taxon>Pseudonocardiaceae</taxon>
        <taxon>Actinoalloteichus</taxon>
    </lineage>
</organism>
<gene>
    <name evidence="1" type="ORF">AHOG_27300</name>
</gene>
<dbReference type="RefSeq" id="WP_221438869.1">
    <property type="nucleotide sequence ID" value="NZ_CP022521.1"/>
</dbReference>
<proteinExistence type="predicted"/>
<dbReference type="KEGG" id="ahg:AHOG_27300"/>
<protein>
    <submittedName>
        <fullName evidence="1">ABC-2 family transporter protein</fullName>
    </submittedName>
</protein>
<sequence>MTLLAVERIKLLSIRSPWWCLATAIVVSVALAGLIANFAEPEMLSIGLTQTTSQFGLILVMATAALSITTEYRFGTIRATFQAAPDRGAVLLAKSVVIAALTGAAGLVTAFGSWGLAVLLSPEAQLAVTEPGQWRTIAGTGLVYALAGVFALAVATLVRQPAAATTAVLMWPLALESLIPLIPRVGPAVEPWLPFYAANHFLFGELDDAAVSVNAAGVLSNGDMPFGPWGALAWFAGVAAVLLAAAVIVTKRRDA</sequence>
<evidence type="ECO:0000313" key="1">
    <source>
        <dbReference type="EMBL" id="ASO23058.1"/>
    </source>
</evidence>
<reference evidence="1 2" key="1">
    <citation type="submission" date="2017-07" db="EMBL/GenBank/DDBJ databases">
        <title>Complete genome sequence of Actinoalloteichus hoggarensis DSM 45943, type strain of Actinoalloteichus hoggarensis.</title>
        <authorList>
            <person name="Ruckert C."/>
            <person name="Nouioui I."/>
            <person name="Willmese J."/>
            <person name="van Wezel G."/>
            <person name="Klenk H.-P."/>
            <person name="Kalinowski J."/>
            <person name="Zotchev S.B."/>
        </authorList>
    </citation>
    <scope>NUCLEOTIDE SEQUENCE [LARGE SCALE GENOMIC DNA]</scope>
    <source>
        <strain evidence="1 2">DSM 45943</strain>
    </source>
</reference>
<dbReference type="Proteomes" id="UP000204221">
    <property type="component" value="Chromosome"/>
</dbReference>
<evidence type="ECO:0000313" key="2">
    <source>
        <dbReference type="Proteomes" id="UP000204221"/>
    </source>
</evidence>
<name>A0A221WAE7_9PSEU</name>